<feature type="region of interest" description="Disordered" evidence="1">
    <location>
        <begin position="317"/>
        <end position="400"/>
    </location>
</feature>
<evidence type="ECO:0000313" key="3">
    <source>
        <dbReference type="Proteomes" id="UP000707071"/>
    </source>
</evidence>
<dbReference type="AlphaFoldDB" id="A0A9P7QAU9"/>
<accession>A0A9P7QAU9</accession>
<name>A0A9P7QAU9_9HYPO</name>
<sequence>MDQQQDTTSEINQEEQPFTASITEPVVAAELPERLQIFAPSGFFTARWKHCHDDIDHDKATAIDANNRVAYVMMDYIRRDLSDLEVIVTFREDFEIWKTKSFNIISNPVRRALRDFLIARGVKIQVGRGLQIPTALARVVEEDGDAEDRLNQSRFAAIEARYREQMERIRRSAVGSPRHTQKPPPVVALRPPSFPTFPIHTQQARPAPGTDLQPPLAHRHLRQLPPKVTESQIPSTYEKKSLHVLRVPPLQYCPVPTQPQPVPREKLLPPQLPHQTPTPTSRTEIRPTLLHQDPAGNPHVKITAGSDYKLESASVDKDVSSPVNGTFAEFRHSTPGDAVEEHPSVPLKSAAVQPLDEPAQHPDEALDKRAPTDEEETSRNEDSADAEESDGPNDDQTGKVKETLRGEFAPATYMLSPDQGSFWSPPAPKLLTNTVTLVDHLFTDFENYFRLVERLVP</sequence>
<evidence type="ECO:0000256" key="1">
    <source>
        <dbReference type="SAM" id="MobiDB-lite"/>
    </source>
</evidence>
<reference evidence="2 3" key="1">
    <citation type="journal article" date="2020" name="bioRxiv">
        <title>Whole genome comparisons of ergot fungi reveals the divergence and evolution of species within the genus Claviceps are the result of varying mechanisms driving genome evolution and host range expansion.</title>
        <authorList>
            <person name="Wyka S.A."/>
            <person name="Mondo S.J."/>
            <person name="Liu M."/>
            <person name="Dettman J."/>
            <person name="Nalam V."/>
            <person name="Broders K.D."/>
        </authorList>
    </citation>
    <scope>NUCLEOTIDE SEQUENCE [LARGE SCALE GENOMIC DNA]</scope>
    <source>
        <strain evidence="2 3">Clav52</strain>
    </source>
</reference>
<dbReference type="EMBL" id="SRRH01001160">
    <property type="protein sequence ID" value="KAG6282547.1"/>
    <property type="molecule type" value="Genomic_DNA"/>
</dbReference>
<organism evidence="2 3">
    <name type="scientific">Claviceps aff. purpurea</name>
    <dbReference type="NCBI Taxonomy" id="1967640"/>
    <lineage>
        <taxon>Eukaryota</taxon>
        <taxon>Fungi</taxon>
        <taxon>Dikarya</taxon>
        <taxon>Ascomycota</taxon>
        <taxon>Pezizomycotina</taxon>
        <taxon>Sordariomycetes</taxon>
        <taxon>Hypocreomycetidae</taxon>
        <taxon>Hypocreales</taxon>
        <taxon>Clavicipitaceae</taxon>
        <taxon>Claviceps</taxon>
    </lineage>
</organism>
<gene>
    <name evidence="2" type="ORF">E4U09_000593</name>
</gene>
<protein>
    <submittedName>
        <fullName evidence="2">Uncharacterized protein</fullName>
    </submittedName>
</protein>
<evidence type="ECO:0000313" key="2">
    <source>
        <dbReference type="EMBL" id="KAG6282547.1"/>
    </source>
</evidence>
<feature type="compositionally biased region" description="Basic and acidic residues" evidence="1">
    <location>
        <begin position="329"/>
        <end position="343"/>
    </location>
</feature>
<feature type="compositionally biased region" description="Basic and acidic residues" evidence="1">
    <location>
        <begin position="358"/>
        <end position="382"/>
    </location>
</feature>
<proteinExistence type="predicted"/>
<comment type="caution">
    <text evidence="2">The sequence shown here is derived from an EMBL/GenBank/DDBJ whole genome shotgun (WGS) entry which is preliminary data.</text>
</comment>
<dbReference type="Proteomes" id="UP000707071">
    <property type="component" value="Unassembled WGS sequence"/>
</dbReference>
<feature type="compositionally biased region" description="Acidic residues" evidence="1">
    <location>
        <begin position="383"/>
        <end position="393"/>
    </location>
</feature>
<feature type="region of interest" description="Disordered" evidence="1">
    <location>
        <begin position="259"/>
        <end position="284"/>
    </location>
</feature>
<keyword evidence="3" id="KW-1185">Reference proteome</keyword>